<proteinExistence type="predicted"/>
<gene>
    <name evidence="2" type="ORF">UFOPK3024_00488</name>
</gene>
<dbReference type="AlphaFoldDB" id="A0A6J6XTQ6"/>
<evidence type="ECO:0000256" key="1">
    <source>
        <dbReference type="SAM" id="MobiDB-lite"/>
    </source>
</evidence>
<feature type="compositionally biased region" description="Polar residues" evidence="1">
    <location>
        <begin position="19"/>
        <end position="30"/>
    </location>
</feature>
<accession>A0A6J6XTQ6</accession>
<evidence type="ECO:0000313" key="2">
    <source>
        <dbReference type="EMBL" id="CAB4798934.1"/>
    </source>
</evidence>
<name>A0A6J6XTQ6_9ZZZZ</name>
<protein>
    <submittedName>
        <fullName evidence="2">Unannotated protein</fullName>
    </submittedName>
</protein>
<feature type="region of interest" description="Disordered" evidence="1">
    <location>
        <begin position="1"/>
        <end position="30"/>
    </location>
</feature>
<sequence>MSTTNTASPRSGAAATMLPSGSTTMLSPAPSNVSTGVLRAFDTISRGPSLTKYSTLFALMTHTLFSAARTGTCKLASSGAKEFKVLSRTRAPRTARLRGVSAITPSMQEYMPVKPKGVSTNGVISLPASKCKRSEPIKTCLLLCATNSPWGLNIMLVPVKRPFSRRTMPLIKIQTLCSRALAPTEVIHGPSKVMARSQAWSRSSYQET</sequence>
<dbReference type="EMBL" id="CAFAAK010000084">
    <property type="protein sequence ID" value="CAB4798934.1"/>
    <property type="molecule type" value="Genomic_DNA"/>
</dbReference>
<organism evidence="2">
    <name type="scientific">freshwater metagenome</name>
    <dbReference type="NCBI Taxonomy" id="449393"/>
    <lineage>
        <taxon>unclassified sequences</taxon>
        <taxon>metagenomes</taxon>
        <taxon>ecological metagenomes</taxon>
    </lineage>
</organism>
<reference evidence="2" key="1">
    <citation type="submission" date="2020-05" db="EMBL/GenBank/DDBJ databases">
        <authorList>
            <person name="Chiriac C."/>
            <person name="Salcher M."/>
            <person name="Ghai R."/>
            <person name="Kavagutti S V."/>
        </authorList>
    </citation>
    <scope>NUCLEOTIDE SEQUENCE</scope>
</reference>